<reference evidence="1 2" key="1">
    <citation type="submission" date="2023-10" db="EMBL/GenBank/DDBJ databases">
        <title>Draft Genome Sequence of Candida saopaulonensis from a very Premature Infant with Sepsis.</title>
        <authorList>
            <person name="Ning Y."/>
            <person name="Dai R."/>
            <person name="Xiao M."/>
            <person name="Xu Y."/>
            <person name="Yan Q."/>
            <person name="Zhang L."/>
        </authorList>
    </citation>
    <scope>NUCLEOTIDE SEQUENCE [LARGE SCALE GENOMIC DNA]</scope>
    <source>
        <strain evidence="1 2">19XY460</strain>
    </source>
</reference>
<gene>
    <name evidence="1" type="ORF">PUMCH_003345</name>
</gene>
<dbReference type="EMBL" id="CP138897">
    <property type="protein sequence ID" value="WPK26002.1"/>
    <property type="molecule type" value="Genomic_DNA"/>
</dbReference>
<sequence length="385" mass="44261">MSPNEILSSVMKRQEILWKDITRYQKLSKEATGRGPSPLSFEIDVCVQSMTMFFNMGDQNLNNAKCEDIPDRVSFFGLLNSIVLNNVKFESSFKSLLRTYFAIEQQRAGGKPLNDFENCIVGIVLAVQDLETTTRKLNRSCIANVTEAHENASAMIKLKNLMSLNFCKRRQTDTGTRRFRDFDSTLCSNQETSILDISAFPKKEILGLSRFVFPQASLGARITQLARSLEALEKTTKVFARETLSQAQTWHAVMDTSNFSYGVDRYVEKCHREVRSIFMFCDRINSIVLLLMEAGKELNFSNSMHEPLKNLVDELLDCVLSFVVMTYWWWYQEAIGVNSVKKLRCLEKLATPIREQFQSSEKKNQDIIEEFERDVSFFATFVPHL</sequence>
<name>A0AAX4HCI4_9ASCO</name>
<dbReference type="RefSeq" id="XP_062878384.1">
    <property type="nucleotide sequence ID" value="XM_063022314.1"/>
</dbReference>
<organism evidence="1 2">
    <name type="scientific">Australozyma saopauloensis</name>
    <dbReference type="NCBI Taxonomy" id="291208"/>
    <lineage>
        <taxon>Eukaryota</taxon>
        <taxon>Fungi</taxon>
        <taxon>Dikarya</taxon>
        <taxon>Ascomycota</taxon>
        <taxon>Saccharomycotina</taxon>
        <taxon>Pichiomycetes</taxon>
        <taxon>Metschnikowiaceae</taxon>
        <taxon>Australozyma</taxon>
    </lineage>
</organism>
<accession>A0AAX4HCI4</accession>
<dbReference type="Proteomes" id="UP001338582">
    <property type="component" value="Chromosome 4"/>
</dbReference>
<proteinExistence type="predicted"/>
<evidence type="ECO:0000313" key="1">
    <source>
        <dbReference type="EMBL" id="WPK26002.1"/>
    </source>
</evidence>
<dbReference type="KEGG" id="asau:88174409"/>
<dbReference type="GeneID" id="88174409"/>
<evidence type="ECO:0000313" key="2">
    <source>
        <dbReference type="Proteomes" id="UP001338582"/>
    </source>
</evidence>
<keyword evidence="2" id="KW-1185">Reference proteome</keyword>
<dbReference type="AlphaFoldDB" id="A0AAX4HCI4"/>
<protein>
    <submittedName>
        <fullName evidence="1">Uncharacterized protein</fullName>
    </submittedName>
</protein>